<evidence type="ECO:0000256" key="3">
    <source>
        <dbReference type="ARBA" id="ARBA00022630"/>
    </source>
</evidence>
<proteinExistence type="inferred from homology"/>
<dbReference type="Gene3D" id="3.50.50.60">
    <property type="entry name" value="FAD/NAD(P)-binding domain"/>
    <property type="match status" value="2"/>
</dbReference>
<evidence type="ECO:0000256" key="2">
    <source>
        <dbReference type="ARBA" id="ARBA00010790"/>
    </source>
</evidence>
<gene>
    <name evidence="8" type="ORF">HND93_12330</name>
</gene>
<dbReference type="Proteomes" id="UP000584642">
    <property type="component" value="Unassembled WGS sequence"/>
</dbReference>
<dbReference type="PANTHER" id="PTHR42784:SF1">
    <property type="entry name" value="PYRANOSE 2-OXIDASE"/>
    <property type="match status" value="1"/>
</dbReference>
<organism evidence="8 9">
    <name type="scientific">Azospirillum oleiclasticum</name>
    <dbReference type="NCBI Taxonomy" id="2735135"/>
    <lineage>
        <taxon>Bacteria</taxon>
        <taxon>Pseudomonadati</taxon>
        <taxon>Pseudomonadota</taxon>
        <taxon>Alphaproteobacteria</taxon>
        <taxon>Rhodospirillales</taxon>
        <taxon>Azospirillaceae</taxon>
        <taxon>Azospirillum</taxon>
    </lineage>
</organism>
<evidence type="ECO:0000256" key="5">
    <source>
        <dbReference type="ARBA" id="ARBA00023002"/>
    </source>
</evidence>
<keyword evidence="3" id="KW-0285">Flavoprotein</keyword>
<dbReference type="Pfam" id="PF05199">
    <property type="entry name" value="GMC_oxred_C"/>
    <property type="match status" value="1"/>
</dbReference>
<feature type="domain" description="Glucose-methanol-choline oxidoreductase C-terminal" evidence="7">
    <location>
        <begin position="411"/>
        <end position="473"/>
    </location>
</feature>
<comment type="caution">
    <text evidence="8">The sequence shown here is derived from an EMBL/GenBank/DDBJ whole genome shotgun (WGS) entry which is preliminary data.</text>
</comment>
<evidence type="ECO:0000259" key="7">
    <source>
        <dbReference type="Pfam" id="PF05199"/>
    </source>
</evidence>
<dbReference type="PANTHER" id="PTHR42784">
    <property type="entry name" value="PYRANOSE 2-OXIDASE"/>
    <property type="match status" value="1"/>
</dbReference>
<accession>A0ABX2T8U8</accession>
<dbReference type="SUPFAM" id="SSF51905">
    <property type="entry name" value="FAD/NAD(P)-binding domain"/>
    <property type="match status" value="1"/>
</dbReference>
<dbReference type="InterPro" id="IPR051473">
    <property type="entry name" value="P2Ox-like"/>
</dbReference>
<evidence type="ECO:0000256" key="4">
    <source>
        <dbReference type="ARBA" id="ARBA00022827"/>
    </source>
</evidence>
<evidence type="ECO:0000313" key="8">
    <source>
        <dbReference type="EMBL" id="NYZ20502.1"/>
    </source>
</evidence>
<dbReference type="InterPro" id="IPR007867">
    <property type="entry name" value="GMC_OxRtase_C"/>
</dbReference>
<dbReference type="Pfam" id="PF00732">
    <property type="entry name" value="GMC_oxred_N"/>
    <property type="match status" value="1"/>
</dbReference>
<evidence type="ECO:0000313" key="9">
    <source>
        <dbReference type="Proteomes" id="UP000584642"/>
    </source>
</evidence>
<dbReference type="RefSeq" id="WP_180282279.1">
    <property type="nucleotide sequence ID" value="NZ_JABFDB010000008.1"/>
</dbReference>
<evidence type="ECO:0000259" key="6">
    <source>
        <dbReference type="Pfam" id="PF00732"/>
    </source>
</evidence>
<keyword evidence="4" id="KW-0274">FAD</keyword>
<keyword evidence="5" id="KW-0560">Oxidoreductase</keyword>
<comment type="similarity">
    <text evidence="2">Belongs to the GMC oxidoreductase family.</text>
</comment>
<dbReference type="InterPro" id="IPR036188">
    <property type="entry name" value="FAD/NAD-bd_sf"/>
</dbReference>
<dbReference type="InterPro" id="IPR000172">
    <property type="entry name" value="GMC_OxRdtase_N"/>
</dbReference>
<sequence>MILDATATDRLETRYELVVIGSGFGSLFFVQRWLEKRPDSRVLVLEWGGHNDHAWQMEHDRTSPIRPGDTIDAPHPEKEWNFTIGLGGGTNCWYAQSPRLHPNDFRTKSLYGVGRDWPMSYDELEPFYGQAERIMSISGPEDIAAVYPRSTPYPQPPHRMTSVDRVMKAAQPDRHFVIPTGRARLATEQRPACCASGRCYVCPADAKFTALNGMRPVLDHPRATVALGCRVTAIETAGGVATGVVFQNGGRERRVAADLVVLGANAIHSPHILLSSGIDHPMTGRGLHEQLGFGVEVLLDGLDNFDGSTITTGINLSLLDGPFRKEHGGALVYFENRWTYGLRKEYGRWRQTLPLVVVVEDLPQDGNRVLPDPGARARVEYSDAAGYAHRGVQAAIDKLPQVLAPLPVEDIILHAMRRTESHVQGTLRMGTDPAETVVDRHLVHHGVRNLIAVGTAVFPTSACANPSLTAAALSLWAAEHAA</sequence>
<comment type="cofactor">
    <cofactor evidence="1">
        <name>FAD</name>
        <dbReference type="ChEBI" id="CHEBI:57692"/>
    </cofactor>
</comment>
<feature type="domain" description="Glucose-methanol-choline oxidoreductase N-terminal" evidence="6">
    <location>
        <begin position="194"/>
        <end position="290"/>
    </location>
</feature>
<keyword evidence="9" id="KW-1185">Reference proteome</keyword>
<dbReference type="EMBL" id="JABFDB010000008">
    <property type="protein sequence ID" value="NYZ20502.1"/>
    <property type="molecule type" value="Genomic_DNA"/>
</dbReference>
<name>A0ABX2T8U8_9PROT</name>
<evidence type="ECO:0000256" key="1">
    <source>
        <dbReference type="ARBA" id="ARBA00001974"/>
    </source>
</evidence>
<reference evidence="8 9" key="1">
    <citation type="submission" date="2020-05" db="EMBL/GenBank/DDBJ databases">
        <title>Azospirillum oleiclasticum sp. nov, a nitrogen-fixing and heavy crude oil-emulsifying bacterium isolated from the crude oil of Yumen Oilfield.</title>
        <authorList>
            <person name="Wu D."/>
            <person name="Cai M."/>
            <person name="Zhang X."/>
        </authorList>
    </citation>
    <scope>NUCLEOTIDE SEQUENCE [LARGE SCALE GENOMIC DNA]</scope>
    <source>
        <strain evidence="8 9">ROY-1-1-2</strain>
    </source>
</reference>
<protein>
    <submittedName>
        <fullName evidence="8">GMC family oxidoreductase</fullName>
    </submittedName>
</protein>